<dbReference type="PANTHER" id="PTHR23227">
    <property type="entry name" value="BUCENTAUR RELATED"/>
    <property type="match status" value="1"/>
</dbReference>
<dbReference type="KEGG" id="nta:107785030"/>
<protein>
    <recommendedName>
        <fullName evidence="2">Craniofacial development protein 2-like</fullName>
    </recommendedName>
</protein>
<evidence type="ECO:0008006" key="2">
    <source>
        <dbReference type="Google" id="ProtNLM"/>
    </source>
</evidence>
<dbReference type="STRING" id="4097.A0A1S3ZB99"/>
<reference evidence="1" key="1">
    <citation type="submission" date="2025-08" db="UniProtKB">
        <authorList>
            <consortium name="RefSeq"/>
        </authorList>
    </citation>
    <scope>IDENTIFICATION</scope>
</reference>
<dbReference type="Gene3D" id="3.60.10.10">
    <property type="entry name" value="Endonuclease/exonuclease/phosphatase"/>
    <property type="match status" value="1"/>
</dbReference>
<organism evidence="1">
    <name type="scientific">Nicotiana tabacum</name>
    <name type="common">Common tobacco</name>
    <dbReference type="NCBI Taxonomy" id="4097"/>
    <lineage>
        <taxon>Eukaryota</taxon>
        <taxon>Viridiplantae</taxon>
        <taxon>Streptophyta</taxon>
        <taxon>Embryophyta</taxon>
        <taxon>Tracheophyta</taxon>
        <taxon>Spermatophyta</taxon>
        <taxon>Magnoliopsida</taxon>
        <taxon>eudicotyledons</taxon>
        <taxon>Gunneridae</taxon>
        <taxon>Pentapetalae</taxon>
        <taxon>asterids</taxon>
        <taxon>lamiids</taxon>
        <taxon>Solanales</taxon>
        <taxon>Solanaceae</taxon>
        <taxon>Nicotianoideae</taxon>
        <taxon>Nicotianeae</taxon>
        <taxon>Nicotiana</taxon>
    </lineage>
</organism>
<dbReference type="AlphaFoldDB" id="A0A1S3ZB99"/>
<evidence type="ECO:0000313" key="1">
    <source>
        <dbReference type="RefSeq" id="XP_016461735.1"/>
    </source>
</evidence>
<name>A0A1S3ZB99_TOBAC</name>
<dbReference type="InterPro" id="IPR027124">
    <property type="entry name" value="Swc5/CFDP1/2"/>
</dbReference>
<sequence length="156" mass="17116">MGGDFSGHIGTSSGAYDDVHGDFNFGDKNGGGASLLECAKAFDLVIANSCFPKKEEHLVTFQSTVTKTQIDYLLLRRCDRGLCMDCKVIPSENLTMQQGLLVMDLAITRTRKKKVVSGLPRIRWGALTKDKAEELGRSYWLWRPGGVVGMRVACGL</sequence>
<dbReference type="PANTHER" id="PTHR23227:SF67">
    <property type="entry name" value="CRANIOFACIAL DEVELOPMENT PROTEIN 2-LIKE"/>
    <property type="match status" value="1"/>
</dbReference>
<accession>A0A1S3ZB99</accession>
<proteinExistence type="predicted"/>
<gene>
    <name evidence="1" type="primary">LOC107785030</name>
</gene>
<dbReference type="RefSeq" id="XP_016461735.1">
    <property type="nucleotide sequence ID" value="XM_016606249.1"/>
</dbReference>
<dbReference type="PaxDb" id="4097-A0A1S3ZB99"/>
<dbReference type="InterPro" id="IPR036691">
    <property type="entry name" value="Endo/exonu/phosph_ase_sf"/>
</dbReference>
<dbReference type="OrthoDB" id="1216915at2759"/>